<gene>
    <name evidence="6" type="ORF">UFOPK3610_00215</name>
</gene>
<dbReference type="Gene3D" id="2.20.25.90">
    <property type="entry name" value="ADC-like domains"/>
    <property type="match status" value="1"/>
</dbReference>
<keyword evidence="3" id="KW-0408">Iron</keyword>
<dbReference type="SUPFAM" id="SSF53706">
    <property type="entry name" value="Formate dehydrogenase/DMSO reductase, domains 1-3"/>
    <property type="match status" value="1"/>
</dbReference>
<evidence type="ECO:0000256" key="1">
    <source>
        <dbReference type="ARBA" id="ARBA00010312"/>
    </source>
</evidence>
<dbReference type="InterPro" id="IPR009010">
    <property type="entry name" value="Asp_de-COase-like_dom_sf"/>
</dbReference>
<dbReference type="Pfam" id="PF00384">
    <property type="entry name" value="Molybdopterin"/>
    <property type="match status" value="1"/>
</dbReference>
<accession>A0A6J7G7F3</accession>
<dbReference type="CDD" id="cd02766">
    <property type="entry name" value="MopB_3"/>
    <property type="match status" value="1"/>
</dbReference>
<evidence type="ECO:0000256" key="2">
    <source>
        <dbReference type="ARBA" id="ARBA00022723"/>
    </source>
</evidence>
<feature type="domain" description="4Fe-4S Mo/W bis-MGD-type" evidence="5">
    <location>
        <begin position="5"/>
        <end position="62"/>
    </location>
</feature>
<dbReference type="AlphaFoldDB" id="A0A6J7G7F3"/>
<dbReference type="GO" id="GO:0046872">
    <property type="term" value="F:metal ion binding"/>
    <property type="evidence" value="ECO:0007669"/>
    <property type="project" value="UniProtKB-KW"/>
</dbReference>
<reference evidence="6" key="1">
    <citation type="submission" date="2020-05" db="EMBL/GenBank/DDBJ databases">
        <authorList>
            <person name="Chiriac C."/>
            <person name="Salcher M."/>
            <person name="Ghai R."/>
            <person name="Kavagutti S V."/>
        </authorList>
    </citation>
    <scope>NUCLEOTIDE SEQUENCE</scope>
</reference>
<evidence type="ECO:0000256" key="4">
    <source>
        <dbReference type="ARBA" id="ARBA00023014"/>
    </source>
</evidence>
<comment type="similarity">
    <text evidence="1">Belongs to the prokaryotic molybdopterin-containing oxidoreductase family.</text>
</comment>
<organism evidence="6">
    <name type="scientific">freshwater metagenome</name>
    <dbReference type="NCBI Taxonomy" id="449393"/>
    <lineage>
        <taxon>unclassified sequences</taxon>
        <taxon>metagenomes</taxon>
        <taxon>ecological metagenomes</taxon>
    </lineage>
</organism>
<proteinExistence type="inferred from homology"/>
<dbReference type="InterPro" id="IPR037920">
    <property type="entry name" value="YoaE_C"/>
</dbReference>
<dbReference type="Gene3D" id="3.40.50.740">
    <property type="match status" value="1"/>
</dbReference>
<dbReference type="PANTHER" id="PTHR43742:SF6">
    <property type="entry name" value="OXIDOREDUCTASE YYAE-RELATED"/>
    <property type="match status" value="1"/>
</dbReference>
<protein>
    <submittedName>
        <fullName evidence="6">Unannotated protein</fullName>
    </submittedName>
</protein>
<dbReference type="PANTHER" id="PTHR43742">
    <property type="entry name" value="TRIMETHYLAMINE-N-OXIDE REDUCTASE"/>
    <property type="match status" value="1"/>
</dbReference>
<sequence>MVNLPLIVKGVCPHDCPDTCSFETQVVDGVAVELRGSHDHPVTQGFLCAKVNRYLERTYHPERLLTPMRRVGAKGEGRFEPATWDEAIADISARLLDVVAAHGPESVVPYSYSGTLGQVQGGGTADRFFHRLGASLLERTICAAAGSTAWAHTYGARIAPPIQDIAHSRLILLWGTNTLTSNSHLWPFIMQAREQGARVVCIDPILTRTARAADEHIAIRPGTDAALALAMMNVIFERGLEDAEFLADRTLGHEGLRAKAAEWDLQRAAEVTDIPAETIERLAIDYATTQPAFIRLNYGLQRHYGGGSAVRAISLLPAVTGSWRDTGGGACLSTSGNWVLDSNFTRGSWVPAGTRSVNMVAIGDALTQDESIKALVVWNSNPAAVAPDLNTVRSGLTRPDLFTVVIEHFQTDTADYADWLLPATTQLEHWDLHKAYGNHYLSLNTPAIDPAGESLSNNEIFRRLARAMGMTDPEFEESDLELVKSLVSDEQFDELRQIGWIEGYVSQTPFVDGPILTPSGRIEIESEALARLGLDLFPTYVAPAELGDAKYPLTLLSPPDHGFLNSTFVNVPALARKAGEVSVLICAEDAAVRGLNEGDLARVFNDRGSFEARVHVTDMVASGVAASYGIRWARNSPGRRTVNDTTSQRLTDMGRGASFYDNAVEIAAIG</sequence>
<dbReference type="Gene3D" id="2.40.40.20">
    <property type="match status" value="1"/>
</dbReference>
<keyword evidence="4" id="KW-0411">Iron-sulfur</keyword>
<dbReference type="PROSITE" id="PS51669">
    <property type="entry name" value="4FE4S_MOW_BIS_MGD"/>
    <property type="match status" value="1"/>
</dbReference>
<keyword evidence="2" id="KW-0479">Metal-binding</keyword>
<dbReference type="InterPro" id="IPR006657">
    <property type="entry name" value="MoPterin_dinucl-bd_dom"/>
</dbReference>
<dbReference type="Pfam" id="PF04879">
    <property type="entry name" value="Molybdop_Fe4S4"/>
    <property type="match status" value="1"/>
</dbReference>
<dbReference type="EMBL" id="CAFBMR010000004">
    <property type="protein sequence ID" value="CAB4902684.1"/>
    <property type="molecule type" value="Genomic_DNA"/>
</dbReference>
<evidence type="ECO:0000313" key="6">
    <source>
        <dbReference type="EMBL" id="CAB4902684.1"/>
    </source>
</evidence>
<evidence type="ECO:0000259" key="5">
    <source>
        <dbReference type="PROSITE" id="PS51669"/>
    </source>
</evidence>
<dbReference type="SUPFAM" id="SSF50692">
    <property type="entry name" value="ADC-like"/>
    <property type="match status" value="1"/>
</dbReference>
<dbReference type="InterPro" id="IPR050612">
    <property type="entry name" value="Prok_Mopterin_Oxidored"/>
</dbReference>
<dbReference type="CDD" id="cd02786">
    <property type="entry name" value="MopB_CT_3"/>
    <property type="match status" value="1"/>
</dbReference>
<evidence type="ECO:0000256" key="3">
    <source>
        <dbReference type="ARBA" id="ARBA00023004"/>
    </source>
</evidence>
<dbReference type="Pfam" id="PF01568">
    <property type="entry name" value="Molydop_binding"/>
    <property type="match status" value="1"/>
</dbReference>
<dbReference type="SMART" id="SM00926">
    <property type="entry name" value="Molybdop_Fe4S4"/>
    <property type="match status" value="1"/>
</dbReference>
<dbReference type="Gene3D" id="3.40.228.10">
    <property type="entry name" value="Dimethylsulfoxide Reductase, domain 2"/>
    <property type="match status" value="1"/>
</dbReference>
<dbReference type="GO" id="GO:0043546">
    <property type="term" value="F:molybdopterin cofactor binding"/>
    <property type="evidence" value="ECO:0007669"/>
    <property type="project" value="InterPro"/>
</dbReference>
<dbReference type="InterPro" id="IPR006963">
    <property type="entry name" value="Mopterin_OxRdtase_4Fe-4S_dom"/>
</dbReference>
<dbReference type="GO" id="GO:0016491">
    <property type="term" value="F:oxidoreductase activity"/>
    <property type="evidence" value="ECO:0007669"/>
    <property type="project" value="InterPro"/>
</dbReference>
<dbReference type="GO" id="GO:0051536">
    <property type="term" value="F:iron-sulfur cluster binding"/>
    <property type="evidence" value="ECO:0007669"/>
    <property type="project" value="UniProtKB-KW"/>
</dbReference>
<dbReference type="Gene3D" id="3.30.2070.10">
    <property type="entry name" value="Formate dehydrogenase/DMSO reductase"/>
    <property type="match status" value="1"/>
</dbReference>
<name>A0A6J7G7F3_9ZZZZ</name>
<dbReference type="InterPro" id="IPR006656">
    <property type="entry name" value="Mopterin_OxRdtase"/>
</dbReference>